<evidence type="ECO:0000256" key="4">
    <source>
        <dbReference type="ARBA" id="ARBA00022679"/>
    </source>
</evidence>
<evidence type="ECO:0000256" key="1">
    <source>
        <dbReference type="ARBA" id="ARBA00004123"/>
    </source>
</evidence>
<dbReference type="InterPro" id="IPR050390">
    <property type="entry name" value="C5-Methyltransferase"/>
</dbReference>
<evidence type="ECO:0000256" key="3">
    <source>
        <dbReference type="ARBA" id="ARBA00022603"/>
    </source>
</evidence>
<dbReference type="Gramene" id="EFJ37512">
    <property type="protein sequence ID" value="EFJ37512"/>
    <property type="gene ID" value="SELMODRAFT_76095"/>
</dbReference>
<dbReference type="Gene3D" id="3.40.50.150">
    <property type="entry name" value="Vaccinia Virus protein VP39"/>
    <property type="match status" value="2"/>
</dbReference>
<keyword evidence="5 9" id="KW-0949">S-adenosyl-L-methionine</keyword>
<proteinExistence type="inferred from homology"/>
<gene>
    <name evidence="11" type="ORF">SELMODRAFT_76095</name>
</gene>
<keyword evidence="8" id="KW-0539">Nucleus</keyword>
<keyword evidence="7" id="KW-0238">DNA-binding</keyword>
<reference evidence="11 12" key="1">
    <citation type="journal article" date="2011" name="Science">
        <title>The Selaginella genome identifies genetic changes associated with the evolution of vascular plants.</title>
        <authorList>
            <person name="Banks J.A."/>
            <person name="Nishiyama T."/>
            <person name="Hasebe M."/>
            <person name="Bowman J.L."/>
            <person name="Gribskov M."/>
            <person name="dePamphilis C."/>
            <person name="Albert V.A."/>
            <person name="Aono N."/>
            <person name="Aoyama T."/>
            <person name="Ambrose B.A."/>
            <person name="Ashton N.W."/>
            <person name="Axtell M.J."/>
            <person name="Barker E."/>
            <person name="Barker M.S."/>
            <person name="Bennetzen J.L."/>
            <person name="Bonawitz N.D."/>
            <person name="Chapple C."/>
            <person name="Cheng C."/>
            <person name="Correa L.G."/>
            <person name="Dacre M."/>
            <person name="DeBarry J."/>
            <person name="Dreyer I."/>
            <person name="Elias M."/>
            <person name="Engstrom E.M."/>
            <person name="Estelle M."/>
            <person name="Feng L."/>
            <person name="Finet C."/>
            <person name="Floyd S.K."/>
            <person name="Frommer W.B."/>
            <person name="Fujita T."/>
            <person name="Gramzow L."/>
            <person name="Gutensohn M."/>
            <person name="Harholt J."/>
            <person name="Hattori M."/>
            <person name="Heyl A."/>
            <person name="Hirai T."/>
            <person name="Hiwatashi Y."/>
            <person name="Ishikawa M."/>
            <person name="Iwata M."/>
            <person name="Karol K.G."/>
            <person name="Koehler B."/>
            <person name="Kolukisaoglu U."/>
            <person name="Kubo M."/>
            <person name="Kurata T."/>
            <person name="Lalonde S."/>
            <person name="Li K."/>
            <person name="Li Y."/>
            <person name="Litt A."/>
            <person name="Lyons E."/>
            <person name="Manning G."/>
            <person name="Maruyama T."/>
            <person name="Michael T.P."/>
            <person name="Mikami K."/>
            <person name="Miyazaki S."/>
            <person name="Morinaga S."/>
            <person name="Murata T."/>
            <person name="Mueller-Roeber B."/>
            <person name="Nelson D.R."/>
            <person name="Obara M."/>
            <person name="Oguri Y."/>
            <person name="Olmstead R.G."/>
            <person name="Onodera N."/>
            <person name="Petersen B.L."/>
            <person name="Pils B."/>
            <person name="Prigge M."/>
            <person name="Rensing S.A."/>
            <person name="Riano-Pachon D.M."/>
            <person name="Roberts A.W."/>
            <person name="Sato Y."/>
            <person name="Scheller H.V."/>
            <person name="Schulz B."/>
            <person name="Schulz C."/>
            <person name="Shakirov E.V."/>
            <person name="Shibagaki N."/>
            <person name="Shinohara N."/>
            <person name="Shippen D.E."/>
            <person name="Soerensen I."/>
            <person name="Sotooka R."/>
            <person name="Sugimoto N."/>
            <person name="Sugita M."/>
            <person name="Sumikawa N."/>
            <person name="Tanurdzic M."/>
            <person name="Theissen G."/>
            <person name="Ulvskov P."/>
            <person name="Wakazuki S."/>
            <person name="Weng J.K."/>
            <person name="Willats W.W."/>
            <person name="Wipf D."/>
            <person name="Wolf P.G."/>
            <person name="Yang L."/>
            <person name="Zimmer A.D."/>
            <person name="Zhu Q."/>
            <person name="Mitros T."/>
            <person name="Hellsten U."/>
            <person name="Loque D."/>
            <person name="Otillar R."/>
            <person name="Salamov A."/>
            <person name="Schmutz J."/>
            <person name="Shapiro H."/>
            <person name="Lindquist E."/>
            <person name="Lucas S."/>
            <person name="Rokhsar D."/>
            <person name="Grigoriev I.V."/>
        </authorList>
    </citation>
    <scope>NUCLEOTIDE SEQUENCE [LARGE SCALE GENOMIC DNA]</scope>
</reference>
<keyword evidence="12" id="KW-1185">Reference proteome</keyword>
<dbReference type="PROSITE" id="PS51679">
    <property type="entry name" value="SAM_MT_C5"/>
    <property type="match status" value="1"/>
</dbReference>
<evidence type="ECO:0000256" key="2">
    <source>
        <dbReference type="ARBA" id="ARBA00011975"/>
    </source>
</evidence>
<dbReference type="AlphaFoldDB" id="D8QSX0"/>
<dbReference type="OrthoDB" id="641149at2759"/>
<evidence type="ECO:0000256" key="5">
    <source>
        <dbReference type="ARBA" id="ARBA00022691"/>
    </source>
</evidence>
<dbReference type="Proteomes" id="UP000001514">
    <property type="component" value="Unassembled WGS sequence"/>
</dbReference>
<dbReference type="STRING" id="88036.D8QSX0"/>
<dbReference type="eggNOG" id="ENOG502QVZV">
    <property type="taxonomic scope" value="Eukaryota"/>
</dbReference>
<dbReference type="HOGENOM" id="CLU_006805_1_0_1"/>
<feature type="active site" evidence="9">
    <location>
        <position position="301"/>
    </location>
</feature>
<evidence type="ECO:0000259" key="10">
    <source>
        <dbReference type="PROSITE" id="PS51680"/>
    </source>
</evidence>
<evidence type="ECO:0000256" key="8">
    <source>
        <dbReference type="ARBA" id="ARBA00023242"/>
    </source>
</evidence>
<dbReference type="PROSITE" id="PS51680">
    <property type="entry name" value="SAM_MT_DRM"/>
    <property type="match status" value="1"/>
</dbReference>
<dbReference type="GO" id="GO:0005634">
    <property type="term" value="C:nucleus"/>
    <property type="evidence" value="ECO:0000318"/>
    <property type="project" value="GO_Central"/>
</dbReference>
<organism evidence="12">
    <name type="scientific">Selaginella moellendorffii</name>
    <name type="common">Spikemoss</name>
    <dbReference type="NCBI Taxonomy" id="88036"/>
    <lineage>
        <taxon>Eukaryota</taxon>
        <taxon>Viridiplantae</taxon>
        <taxon>Streptophyta</taxon>
        <taxon>Embryophyta</taxon>
        <taxon>Tracheophyta</taxon>
        <taxon>Lycopodiopsida</taxon>
        <taxon>Selaginellales</taxon>
        <taxon>Selaginellaceae</taxon>
        <taxon>Selaginella</taxon>
    </lineage>
</organism>
<dbReference type="FunCoup" id="D8QSX0">
    <property type="interactions" value="2151"/>
</dbReference>
<evidence type="ECO:0000313" key="11">
    <source>
        <dbReference type="EMBL" id="EFJ37512.1"/>
    </source>
</evidence>
<dbReference type="GO" id="GO:0032259">
    <property type="term" value="P:methylation"/>
    <property type="evidence" value="ECO:0007669"/>
    <property type="project" value="UniProtKB-KW"/>
</dbReference>
<dbReference type="PANTHER" id="PTHR23068:SF25">
    <property type="entry name" value="DNA (CYTOSINE-5)-METHYLTRANSFERASE DRM2"/>
    <property type="match status" value="1"/>
</dbReference>
<comment type="subcellular location">
    <subcellularLocation>
        <location evidence="1">Nucleus</location>
    </subcellularLocation>
</comment>
<dbReference type="PANTHER" id="PTHR23068">
    <property type="entry name" value="DNA CYTOSINE-5- -METHYLTRANSFERASE 3-RELATED"/>
    <property type="match status" value="1"/>
</dbReference>
<feature type="domain" description="SAM-dependent MTase DRM-type" evidence="10">
    <location>
        <begin position="12"/>
        <end position="338"/>
    </location>
</feature>
<dbReference type="InParanoid" id="D8QSX0"/>
<evidence type="ECO:0000256" key="9">
    <source>
        <dbReference type="PROSITE-ProRule" id="PRU01016"/>
    </source>
</evidence>
<dbReference type="EMBL" id="GL377566">
    <property type="protein sequence ID" value="EFJ37512.1"/>
    <property type="molecule type" value="Genomic_DNA"/>
</dbReference>
<comment type="similarity">
    <text evidence="9">Belongs to the class I-like SAM-binding methyltransferase superfamily. C5-methyltransferase family.</text>
</comment>
<evidence type="ECO:0000313" key="12">
    <source>
        <dbReference type="Proteomes" id="UP000001514"/>
    </source>
</evidence>
<sequence length="338" mass="37874">MCVLLSFTSDICCRFLSLTSTQARKPYFYFENVRTMPNGSWDIISNSLYGIQPEFVCASHFSVSRRARGYIHNLPLENRQLILPIPPKTIREFLPATVQYTPAWDTRQQLNCINTCGNTASFCRNVQRLMAAGEPSEEAKKTIMSLVRRWNLVWTGPGTCSPLEAHEIEQALGYERGHTRGAITINERFKSLGNTFQVDVVGFHLSALRPLFPDGIRMLSLFSGIGGAEVALHRAGIKLKFVVSVESNVDNRRILERWWSTSGQTGQHRILDDVQDLTMAVVARLMEESGGFDLVIGGSPCNNLTGNNRSSRTGLGGEHSVLFFEFSRILNLVRSLTR</sequence>
<dbReference type="GO" id="GO:0003677">
    <property type="term" value="F:DNA binding"/>
    <property type="evidence" value="ECO:0007669"/>
    <property type="project" value="UniProtKB-KW"/>
</dbReference>
<dbReference type="Pfam" id="PF00145">
    <property type="entry name" value="DNA_methylase"/>
    <property type="match status" value="1"/>
</dbReference>
<keyword evidence="6" id="KW-0677">Repeat</keyword>
<evidence type="ECO:0000256" key="7">
    <source>
        <dbReference type="ARBA" id="ARBA00023125"/>
    </source>
</evidence>
<dbReference type="KEGG" id="smo:SELMODRAFT_76095"/>
<keyword evidence="3 9" id="KW-0489">Methyltransferase</keyword>
<dbReference type="EC" id="2.1.1.37" evidence="2"/>
<dbReference type="InterPro" id="IPR030380">
    <property type="entry name" value="SAM_MeTfrase_DRM"/>
</dbReference>
<dbReference type="SUPFAM" id="SSF53335">
    <property type="entry name" value="S-adenosyl-L-methionine-dependent methyltransferases"/>
    <property type="match status" value="2"/>
</dbReference>
<dbReference type="InterPro" id="IPR001525">
    <property type="entry name" value="C5_MeTfrase"/>
</dbReference>
<dbReference type="OMA" id="WATISRC"/>
<keyword evidence="4 9" id="KW-0808">Transferase</keyword>
<accession>D8QSX0</accession>
<evidence type="ECO:0000256" key="6">
    <source>
        <dbReference type="ARBA" id="ARBA00022737"/>
    </source>
</evidence>
<protein>
    <recommendedName>
        <fullName evidence="2">DNA (cytosine-5-)-methyltransferase</fullName>
        <ecNumber evidence="2">2.1.1.37</ecNumber>
    </recommendedName>
</protein>
<name>D8QSX0_SELML</name>
<dbReference type="GO" id="GO:0003886">
    <property type="term" value="F:DNA (cytosine-5-)-methyltransferase activity"/>
    <property type="evidence" value="ECO:0007669"/>
    <property type="project" value="UniProtKB-EC"/>
</dbReference>
<dbReference type="InterPro" id="IPR029063">
    <property type="entry name" value="SAM-dependent_MTases_sf"/>
</dbReference>